<protein>
    <submittedName>
        <fullName evidence="1">Uncharacterized protein</fullName>
    </submittedName>
</protein>
<proteinExistence type="predicted"/>
<reference evidence="1 2" key="1">
    <citation type="journal article" date="2016" name="Mol. Biol. Evol.">
        <title>Comparative Genomics of Early-Diverging Mushroom-Forming Fungi Provides Insights into the Origins of Lignocellulose Decay Capabilities.</title>
        <authorList>
            <person name="Nagy L.G."/>
            <person name="Riley R."/>
            <person name="Tritt A."/>
            <person name="Adam C."/>
            <person name="Daum C."/>
            <person name="Floudas D."/>
            <person name="Sun H."/>
            <person name="Yadav J.S."/>
            <person name="Pangilinan J."/>
            <person name="Larsson K.H."/>
            <person name="Matsuura K."/>
            <person name="Barry K."/>
            <person name="Labutti K."/>
            <person name="Kuo R."/>
            <person name="Ohm R.A."/>
            <person name="Bhattacharya S.S."/>
            <person name="Shirouzu T."/>
            <person name="Yoshinaga Y."/>
            <person name="Martin F.M."/>
            <person name="Grigoriev I.V."/>
            <person name="Hibbett D.S."/>
        </authorList>
    </citation>
    <scope>NUCLEOTIDE SEQUENCE [LARGE SCALE GENOMIC DNA]</scope>
    <source>
        <strain evidence="1 2">CBS 109695</strain>
    </source>
</reference>
<dbReference type="AlphaFoldDB" id="A0A167SMM0"/>
<dbReference type="EMBL" id="KV419050">
    <property type="protein sequence ID" value="KZP02074.1"/>
    <property type="molecule type" value="Genomic_DNA"/>
</dbReference>
<name>A0A167SMM0_9AGAM</name>
<accession>A0A167SMM0</accession>
<keyword evidence="2" id="KW-1185">Reference proteome</keyword>
<evidence type="ECO:0000313" key="2">
    <source>
        <dbReference type="Proteomes" id="UP000076532"/>
    </source>
</evidence>
<dbReference type="OrthoDB" id="2749633at2759"/>
<gene>
    <name evidence="1" type="ORF">FIBSPDRAFT_970515</name>
</gene>
<sequence length="146" mass="16705">MFRFGDMIFPSPTLPIHRRIYPDPSHCSAFDSVDEPAIFMIVDPQSRRATEVAWAVRMGDYTVTSPNVRVIPFMPTGLVSLRMRSDGRYGEHDFTICPQVFSAEHVHRVLVRNRQSPMNTHLESLTPTWADVLVRVFFKLTNSVPS</sequence>
<dbReference type="Proteomes" id="UP000076532">
    <property type="component" value="Unassembled WGS sequence"/>
</dbReference>
<organism evidence="1 2">
    <name type="scientific">Athelia psychrophila</name>
    <dbReference type="NCBI Taxonomy" id="1759441"/>
    <lineage>
        <taxon>Eukaryota</taxon>
        <taxon>Fungi</taxon>
        <taxon>Dikarya</taxon>
        <taxon>Basidiomycota</taxon>
        <taxon>Agaricomycotina</taxon>
        <taxon>Agaricomycetes</taxon>
        <taxon>Agaricomycetidae</taxon>
        <taxon>Atheliales</taxon>
        <taxon>Atheliaceae</taxon>
        <taxon>Athelia</taxon>
    </lineage>
</organism>
<evidence type="ECO:0000313" key="1">
    <source>
        <dbReference type="EMBL" id="KZP02074.1"/>
    </source>
</evidence>